<evidence type="ECO:0000256" key="2">
    <source>
        <dbReference type="ARBA" id="ARBA00022553"/>
    </source>
</evidence>
<dbReference type="RefSeq" id="WP_045952416.1">
    <property type="nucleotide sequence ID" value="NZ_JZWV01001533.1"/>
</dbReference>
<feature type="compositionally biased region" description="Pro residues" evidence="6">
    <location>
        <begin position="104"/>
        <end position="118"/>
    </location>
</feature>
<dbReference type="Pfam" id="PF02801">
    <property type="entry name" value="Ketoacyl-synt_C"/>
    <property type="match status" value="1"/>
</dbReference>
<evidence type="ECO:0000256" key="1">
    <source>
        <dbReference type="ARBA" id="ARBA00022450"/>
    </source>
</evidence>
<comment type="caution">
    <text evidence="8">The sequence shown here is derived from an EMBL/GenBank/DDBJ whole genome shotgun (WGS) entry which is preliminary data.</text>
</comment>
<keyword evidence="3" id="KW-0808">Transferase</keyword>
<sequence>IATYGQGRAEDRPLWLGSLKSNIGHTQAAAGVGGVIKMVEAMRHGLLPRTLHVDSPSPHVDWSAGTVRLLTDPVPWPQGERPRRAAVSSFGFSGTNAHVVLEEPPNPGPEPEPAPSPRPTAGCTPVLLSGKNEAALRDQAARLLRHTTDHPEHSPADLGLSTATTRAALDHRAAVVARDPAGLRRALELLARGETPADTEDTATAAGVVLPRSRTAFLFSGQGSQRPGMGRELYAAFPVFAQAFDAACAALDPHLELPLKDVVFGADTGLLDRTGHAQPALFALQVALLRLLESWGVRPDLLAGHSVGEFAAAHAAGVFSLQDAGRLVAARARLMQALPAGGTMAAVEASEQEVRELLAGYEDRADVAAVNGPESVVVSGTAAAVAAVVAPLSARGRRTKELPVSHAFHSPLMEPALEEFRRAFDGVSFGTPALPAVSTLTGRTVTAEEWCSAGYWVRHAREAVRFADAVAALAAEGAGTFLEIGPGGTLTALTRELLDEHALTVPALRTDRPE</sequence>
<feature type="region of interest" description="Disordered" evidence="6">
    <location>
        <begin position="98"/>
        <end position="124"/>
    </location>
</feature>
<dbReference type="Gene3D" id="3.40.47.10">
    <property type="match status" value="1"/>
</dbReference>
<dbReference type="PROSITE" id="PS52004">
    <property type="entry name" value="KS3_2"/>
    <property type="match status" value="1"/>
</dbReference>
<dbReference type="InterPro" id="IPR001227">
    <property type="entry name" value="Ac_transferase_dom_sf"/>
</dbReference>
<dbReference type="InterPro" id="IPR016035">
    <property type="entry name" value="Acyl_Trfase/lysoPLipase"/>
</dbReference>
<name>A0A0F4IEJ2_9ACTN</name>
<evidence type="ECO:0000256" key="6">
    <source>
        <dbReference type="SAM" id="MobiDB-lite"/>
    </source>
</evidence>
<dbReference type="InterPro" id="IPR014043">
    <property type="entry name" value="Acyl_transferase_dom"/>
</dbReference>
<dbReference type="PANTHER" id="PTHR43775:SF51">
    <property type="entry name" value="INACTIVE PHENOLPHTHIOCEROL SYNTHESIS POLYKETIDE SYNTHASE TYPE I PKS1-RELATED"/>
    <property type="match status" value="1"/>
</dbReference>
<dbReference type="InterPro" id="IPR016039">
    <property type="entry name" value="Thiolase-like"/>
</dbReference>
<dbReference type="InterPro" id="IPR014031">
    <property type="entry name" value="Ketoacyl_synth_C"/>
</dbReference>
<dbReference type="Pfam" id="PF00698">
    <property type="entry name" value="Acyl_transf_1"/>
    <property type="match status" value="1"/>
</dbReference>
<dbReference type="AlphaFoldDB" id="A0A0F4IEJ2"/>
<dbReference type="OrthoDB" id="3540929at2"/>
<feature type="domain" description="Ketosynthase family 3 (KS3)" evidence="7">
    <location>
        <begin position="1"/>
        <end position="103"/>
    </location>
</feature>
<dbReference type="FunFam" id="3.40.366.10:FF:000002">
    <property type="entry name" value="Probable polyketide synthase 2"/>
    <property type="match status" value="1"/>
</dbReference>
<keyword evidence="5" id="KW-0012">Acyltransferase</keyword>
<keyword evidence="4" id="KW-0511">Multifunctional enzyme</keyword>
<dbReference type="Pfam" id="PF16197">
    <property type="entry name" value="KAsynt_C_assoc"/>
    <property type="match status" value="1"/>
</dbReference>
<reference evidence="8 9" key="1">
    <citation type="submission" date="2015-02" db="EMBL/GenBank/DDBJ databases">
        <authorList>
            <person name="Ju K.-S."/>
            <person name="Doroghazi J.R."/>
            <person name="Metcalf W."/>
        </authorList>
    </citation>
    <scope>NUCLEOTIDE SEQUENCE [LARGE SCALE GENOMIC DNA]</scope>
    <source>
        <strain evidence="8 9">NRRL ISP-5550</strain>
    </source>
</reference>
<dbReference type="EMBL" id="JZWV01001533">
    <property type="protein sequence ID" value="KJY19903.1"/>
    <property type="molecule type" value="Genomic_DNA"/>
</dbReference>
<keyword evidence="1" id="KW-0596">Phosphopantetheine</keyword>
<accession>A0A0F4IEJ2</accession>
<keyword evidence="2" id="KW-0597">Phosphoprotein</keyword>
<dbReference type="SUPFAM" id="SSF55048">
    <property type="entry name" value="Probable ACP-binding domain of malonyl-CoA ACP transacylase"/>
    <property type="match status" value="1"/>
</dbReference>
<gene>
    <name evidence="8" type="ORF">VR44_38935</name>
</gene>
<evidence type="ECO:0000256" key="5">
    <source>
        <dbReference type="ARBA" id="ARBA00023315"/>
    </source>
</evidence>
<dbReference type="Gene3D" id="3.30.70.3290">
    <property type="match status" value="1"/>
</dbReference>
<feature type="non-terminal residue" evidence="8">
    <location>
        <position position="514"/>
    </location>
</feature>
<keyword evidence="9" id="KW-1185">Reference proteome</keyword>
<dbReference type="Gene3D" id="3.40.366.10">
    <property type="entry name" value="Malonyl-Coenzyme A Acyl Carrier Protein, domain 2"/>
    <property type="match status" value="1"/>
</dbReference>
<evidence type="ECO:0000256" key="4">
    <source>
        <dbReference type="ARBA" id="ARBA00023268"/>
    </source>
</evidence>
<proteinExistence type="predicted"/>
<evidence type="ECO:0000259" key="7">
    <source>
        <dbReference type="PROSITE" id="PS52004"/>
    </source>
</evidence>
<dbReference type="InterPro" id="IPR016036">
    <property type="entry name" value="Malonyl_transacylase_ACP-bd"/>
</dbReference>
<dbReference type="SUPFAM" id="SSF52151">
    <property type="entry name" value="FabD/lysophospholipase-like"/>
    <property type="match status" value="1"/>
</dbReference>
<dbReference type="InterPro" id="IPR020841">
    <property type="entry name" value="PKS_Beta-ketoAc_synthase_dom"/>
</dbReference>
<dbReference type="SMART" id="SM00827">
    <property type="entry name" value="PKS_AT"/>
    <property type="match status" value="1"/>
</dbReference>
<dbReference type="GO" id="GO:0004312">
    <property type="term" value="F:fatty acid synthase activity"/>
    <property type="evidence" value="ECO:0007669"/>
    <property type="project" value="TreeGrafter"/>
</dbReference>
<evidence type="ECO:0000313" key="8">
    <source>
        <dbReference type="EMBL" id="KJY19903.1"/>
    </source>
</evidence>
<evidence type="ECO:0000313" key="9">
    <source>
        <dbReference type="Proteomes" id="UP000033551"/>
    </source>
</evidence>
<feature type="non-terminal residue" evidence="8">
    <location>
        <position position="1"/>
    </location>
</feature>
<dbReference type="GO" id="GO:0006633">
    <property type="term" value="P:fatty acid biosynthetic process"/>
    <property type="evidence" value="ECO:0007669"/>
    <property type="project" value="TreeGrafter"/>
</dbReference>
<dbReference type="SUPFAM" id="SSF53901">
    <property type="entry name" value="Thiolase-like"/>
    <property type="match status" value="1"/>
</dbReference>
<dbReference type="InterPro" id="IPR050091">
    <property type="entry name" value="PKS_NRPS_Biosynth_Enz"/>
</dbReference>
<organism evidence="8 9">
    <name type="scientific">Streptomyces katrae</name>
    <dbReference type="NCBI Taxonomy" id="68223"/>
    <lineage>
        <taxon>Bacteria</taxon>
        <taxon>Bacillati</taxon>
        <taxon>Actinomycetota</taxon>
        <taxon>Actinomycetes</taxon>
        <taxon>Kitasatosporales</taxon>
        <taxon>Streptomycetaceae</taxon>
        <taxon>Streptomyces</taxon>
    </lineage>
</organism>
<dbReference type="SMART" id="SM00825">
    <property type="entry name" value="PKS_KS"/>
    <property type="match status" value="1"/>
</dbReference>
<dbReference type="Proteomes" id="UP000033551">
    <property type="component" value="Unassembled WGS sequence"/>
</dbReference>
<dbReference type="InterPro" id="IPR032821">
    <property type="entry name" value="PKS_assoc"/>
</dbReference>
<dbReference type="PANTHER" id="PTHR43775">
    <property type="entry name" value="FATTY ACID SYNTHASE"/>
    <property type="match status" value="1"/>
</dbReference>
<protein>
    <recommendedName>
        <fullName evidence="7">Ketosynthase family 3 (KS3) domain-containing protein</fullName>
    </recommendedName>
</protein>
<evidence type="ECO:0000256" key="3">
    <source>
        <dbReference type="ARBA" id="ARBA00022679"/>
    </source>
</evidence>